<name>A0A090GW81_MESPL</name>
<keyword evidence="1" id="KW-0285">Flavoprotein</keyword>
<proteinExistence type="predicted"/>
<evidence type="ECO:0000256" key="2">
    <source>
        <dbReference type="ARBA" id="ARBA00022643"/>
    </source>
</evidence>
<feature type="compositionally biased region" description="Basic and acidic residues" evidence="5">
    <location>
        <begin position="249"/>
        <end position="267"/>
    </location>
</feature>
<gene>
    <name evidence="7" type="ORF">MPL3365_70578</name>
</gene>
<dbReference type="AlphaFoldDB" id="A0A090GW81"/>
<dbReference type="Pfam" id="PF00296">
    <property type="entry name" value="Bac_luciferase"/>
    <property type="match status" value="1"/>
</dbReference>
<dbReference type="EMBL" id="CCNE01000065">
    <property type="protein sequence ID" value="CDX62640.1"/>
    <property type="molecule type" value="Genomic_DNA"/>
</dbReference>
<accession>A0A090GW81</accession>
<evidence type="ECO:0000313" key="7">
    <source>
        <dbReference type="EMBL" id="CDX62640.1"/>
    </source>
</evidence>
<sequence length="415" mass="46445">MSGNNARPLDLYWYLPTHGDGPYLGTDERHRPATFGYLKEIAQAADRLGFKGVLLPTGTRCEDAWIVAAGLIPLTERLKFLVALRPGSGTPALFARHAATLDRISGGRVLLNVVTGADPADLAGDGNKLAHDERYAQTDEFLTIWRRILSGEGRFRGQVPLGARHRHLFPAHSATASAALVRRLFRCRHRDRRQACGRLSELGRTGGPARRKNRSREKGGGGARPHDPLRPAHPFDRARNRGRGLGRRRPADQPCHRRPDRRSPERLRQHLGIGWAEAYVGFASGPARQAGHRSESVGRARAGARRRRNRARRQSRQCRGANPRVSGDRHRNDHRVRLPASGRGLQRRRTAFPQTRAERGIRPGGTQLGRRVRTRHPPEGRRVRPVTFFTRQARKMARAVEVQAAHCRACAHLPE</sequence>
<feature type="domain" description="Luciferase-like" evidence="6">
    <location>
        <begin position="27"/>
        <end position="168"/>
    </location>
</feature>
<protein>
    <recommendedName>
        <fullName evidence="6">Luciferase-like domain-containing protein</fullName>
    </recommendedName>
</protein>
<dbReference type="PANTHER" id="PTHR42847:SF4">
    <property type="entry name" value="ALKANESULFONATE MONOOXYGENASE-RELATED"/>
    <property type="match status" value="1"/>
</dbReference>
<evidence type="ECO:0000259" key="6">
    <source>
        <dbReference type="Pfam" id="PF00296"/>
    </source>
</evidence>
<feature type="compositionally biased region" description="Basic and acidic residues" evidence="5">
    <location>
        <begin position="216"/>
        <end position="239"/>
    </location>
</feature>
<reference evidence="7 8" key="1">
    <citation type="submission" date="2014-08" db="EMBL/GenBank/DDBJ databases">
        <authorList>
            <person name="Moulin Lionel"/>
        </authorList>
    </citation>
    <scope>NUCLEOTIDE SEQUENCE [LARGE SCALE GENOMIC DNA]</scope>
</reference>
<evidence type="ECO:0000256" key="5">
    <source>
        <dbReference type="SAM" id="MobiDB-lite"/>
    </source>
</evidence>
<keyword evidence="3" id="KW-0560">Oxidoreductase</keyword>
<feature type="region of interest" description="Disordered" evidence="5">
    <location>
        <begin position="286"/>
        <end position="335"/>
    </location>
</feature>
<evidence type="ECO:0000256" key="4">
    <source>
        <dbReference type="ARBA" id="ARBA00023033"/>
    </source>
</evidence>
<dbReference type="Gene3D" id="3.20.20.30">
    <property type="entry name" value="Luciferase-like domain"/>
    <property type="match status" value="1"/>
</dbReference>
<keyword evidence="2" id="KW-0288">FMN</keyword>
<dbReference type="GO" id="GO:0046306">
    <property type="term" value="P:alkanesulfonate catabolic process"/>
    <property type="evidence" value="ECO:0007669"/>
    <property type="project" value="TreeGrafter"/>
</dbReference>
<evidence type="ECO:0000256" key="1">
    <source>
        <dbReference type="ARBA" id="ARBA00022630"/>
    </source>
</evidence>
<feature type="region of interest" description="Disordered" evidence="5">
    <location>
        <begin position="359"/>
        <end position="378"/>
    </location>
</feature>
<feature type="compositionally biased region" description="Basic residues" evidence="5">
    <location>
        <begin position="302"/>
        <end position="316"/>
    </location>
</feature>
<dbReference type="SUPFAM" id="SSF51679">
    <property type="entry name" value="Bacterial luciferase-like"/>
    <property type="match status" value="1"/>
</dbReference>
<dbReference type="Proteomes" id="UP000046122">
    <property type="component" value="Unassembled WGS sequence"/>
</dbReference>
<evidence type="ECO:0000313" key="8">
    <source>
        <dbReference type="Proteomes" id="UP000046122"/>
    </source>
</evidence>
<keyword evidence="4" id="KW-0503">Monooxygenase</keyword>
<dbReference type="InterPro" id="IPR050172">
    <property type="entry name" value="SsuD_RutA_monooxygenase"/>
</dbReference>
<dbReference type="PANTHER" id="PTHR42847">
    <property type="entry name" value="ALKANESULFONATE MONOOXYGENASE"/>
    <property type="match status" value="1"/>
</dbReference>
<dbReference type="GO" id="GO:0008726">
    <property type="term" value="F:alkanesulfonate monooxygenase activity"/>
    <property type="evidence" value="ECO:0007669"/>
    <property type="project" value="TreeGrafter"/>
</dbReference>
<dbReference type="InterPro" id="IPR011251">
    <property type="entry name" value="Luciferase-like_dom"/>
</dbReference>
<evidence type="ECO:0000256" key="3">
    <source>
        <dbReference type="ARBA" id="ARBA00023002"/>
    </source>
</evidence>
<organism evidence="7 8">
    <name type="scientific">Mesorhizobium plurifarium</name>
    <dbReference type="NCBI Taxonomy" id="69974"/>
    <lineage>
        <taxon>Bacteria</taxon>
        <taxon>Pseudomonadati</taxon>
        <taxon>Pseudomonadota</taxon>
        <taxon>Alphaproteobacteria</taxon>
        <taxon>Hyphomicrobiales</taxon>
        <taxon>Phyllobacteriaceae</taxon>
        <taxon>Mesorhizobium</taxon>
    </lineage>
</organism>
<feature type="region of interest" description="Disordered" evidence="5">
    <location>
        <begin position="198"/>
        <end position="267"/>
    </location>
</feature>
<dbReference type="InterPro" id="IPR036661">
    <property type="entry name" value="Luciferase-like_sf"/>
</dbReference>